<dbReference type="PANTHER" id="PTHR42648:SF28">
    <property type="entry name" value="TRANSPOSON-ENCODED PROTEIN WITH RIBONUCLEASE H-LIKE AND RETROVIRUS ZINC FINGER-LIKE DOMAINS"/>
    <property type="match status" value="1"/>
</dbReference>
<dbReference type="InterPro" id="IPR012337">
    <property type="entry name" value="RNaseH-like_sf"/>
</dbReference>
<evidence type="ECO:0000313" key="3">
    <source>
        <dbReference type="Proteomes" id="UP000198211"/>
    </source>
</evidence>
<dbReference type="InterPro" id="IPR036397">
    <property type="entry name" value="RNaseH_sf"/>
</dbReference>
<organism evidence="2 3">
    <name type="scientific">Phytophthora megakarya</name>
    <dbReference type="NCBI Taxonomy" id="4795"/>
    <lineage>
        <taxon>Eukaryota</taxon>
        <taxon>Sar</taxon>
        <taxon>Stramenopiles</taxon>
        <taxon>Oomycota</taxon>
        <taxon>Peronosporomycetes</taxon>
        <taxon>Peronosporales</taxon>
        <taxon>Peronosporaceae</taxon>
        <taxon>Phytophthora</taxon>
    </lineage>
</organism>
<protein>
    <submittedName>
        <fullName evidence="2">Retrotransposon protein</fullName>
    </submittedName>
</protein>
<name>A0A225VR34_9STRA</name>
<comment type="caution">
    <text evidence="2">The sequence shown here is derived from an EMBL/GenBank/DDBJ whole genome shotgun (WGS) entry which is preliminary data.</text>
</comment>
<dbReference type="InterPro" id="IPR001584">
    <property type="entry name" value="Integrase_cat-core"/>
</dbReference>
<dbReference type="Gene3D" id="3.30.420.10">
    <property type="entry name" value="Ribonuclease H-like superfamily/Ribonuclease H"/>
    <property type="match status" value="1"/>
</dbReference>
<keyword evidence="3" id="KW-1185">Reference proteome</keyword>
<dbReference type="STRING" id="4795.A0A225VR34"/>
<dbReference type="InterPro" id="IPR057670">
    <property type="entry name" value="SH3_retrovirus"/>
</dbReference>
<dbReference type="Pfam" id="PF25597">
    <property type="entry name" value="SH3_retrovirus"/>
    <property type="match status" value="1"/>
</dbReference>
<reference evidence="3" key="1">
    <citation type="submission" date="2017-03" db="EMBL/GenBank/DDBJ databases">
        <title>Phytopthora megakarya and P. palmivora, two closely related causual agents of cacao black pod achieved similar genome size and gene model numbers by different mechanisms.</title>
        <authorList>
            <person name="Ali S."/>
            <person name="Shao J."/>
            <person name="Larry D.J."/>
            <person name="Kronmiller B."/>
            <person name="Shen D."/>
            <person name="Strem M.D."/>
            <person name="Melnick R.L."/>
            <person name="Guiltinan M.J."/>
            <person name="Tyler B.M."/>
            <person name="Meinhardt L.W."/>
            <person name="Bailey B.A."/>
        </authorList>
    </citation>
    <scope>NUCLEOTIDE SEQUENCE [LARGE SCALE GENOMIC DNA]</scope>
    <source>
        <strain evidence="3">zdho120</strain>
    </source>
</reference>
<dbReference type="OrthoDB" id="89942at2759"/>
<dbReference type="GO" id="GO:0003676">
    <property type="term" value="F:nucleic acid binding"/>
    <property type="evidence" value="ECO:0007669"/>
    <property type="project" value="InterPro"/>
</dbReference>
<gene>
    <name evidence="2" type="ORF">PHMEG_00020011</name>
</gene>
<dbReference type="EMBL" id="NBNE01003483">
    <property type="protein sequence ID" value="OWZ07584.1"/>
    <property type="molecule type" value="Genomic_DNA"/>
</dbReference>
<sequence>MTDAVTDKKVTICIEAPFVDGATNIFSQRLMFLQHGFKAQTSDDQETMTLSNPSIVEIPHPRKTLAVLQTSTQLTSSLKLWHLRFAQANWQTIKEMDEKGLVKGMMLARSERKLKRSCYNCDMAKMKRMSFRNTSPKRPTLPFRKVYMDLGFIQPQSLEGYTMYLHLIDEGSRFQWFYGQRSKDETVGRLRDFRDLIKAKHQKLVQVFHFDQGTAFMNTEVAKQLAELYSCGLPDMVWDEAASYAIATINQTSTKGNKDNLTPFQKVFGTAPSVRHLLSFGCLALKFVDKVNRASKLSRRGAPTLMVGYASKTKGYRLLDLNTGTISEHRRQNVKFYEQTTVASEYVEKLLDMVYRLRRRPDLDSSKLPFVSLPVSEVPAANDDEASEKAFAPEGLCIGRAQHFSVGNDINGTANANDVE</sequence>
<dbReference type="SUPFAM" id="SSF53098">
    <property type="entry name" value="Ribonuclease H-like"/>
    <property type="match status" value="1"/>
</dbReference>
<evidence type="ECO:0000259" key="1">
    <source>
        <dbReference type="PROSITE" id="PS50994"/>
    </source>
</evidence>
<dbReference type="PANTHER" id="PTHR42648">
    <property type="entry name" value="TRANSPOSASE, PUTATIVE-RELATED"/>
    <property type="match status" value="1"/>
</dbReference>
<dbReference type="GO" id="GO:0015074">
    <property type="term" value="P:DNA integration"/>
    <property type="evidence" value="ECO:0007669"/>
    <property type="project" value="InterPro"/>
</dbReference>
<proteinExistence type="predicted"/>
<feature type="domain" description="Integrase catalytic" evidence="1">
    <location>
        <begin position="138"/>
        <end position="228"/>
    </location>
</feature>
<evidence type="ECO:0000313" key="2">
    <source>
        <dbReference type="EMBL" id="OWZ07584.1"/>
    </source>
</evidence>
<dbReference type="InterPro" id="IPR039537">
    <property type="entry name" value="Retrotran_Ty1/copia-like"/>
</dbReference>
<dbReference type="PROSITE" id="PS50994">
    <property type="entry name" value="INTEGRASE"/>
    <property type="match status" value="1"/>
</dbReference>
<dbReference type="Proteomes" id="UP000198211">
    <property type="component" value="Unassembled WGS sequence"/>
</dbReference>
<dbReference type="AlphaFoldDB" id="A0A225VR34"/>
<accession>A0A225VR34</accession>